<sequence>VAPAYHSGTLQSMDDRRHRQERGHAGAEQASRGPGAADAPRQPAPALAGGPKSVQPLPDRRFAQMPPIPAPVAAALGRAPALLSAEIRTAHAEHAASLALARLRRLRGAEVDLTECEAGVEATAPRWRVPAAAAAGRLRLQYGRESAERWAGAGAALHARRGSTPSLLPGTCNRWKGGRLAVAWTMVRPGDALDADTAPPQPPAAIPFFPVDQGEMEQQQIAMMQAGKGRDCPAEYLSMYSETCANMNLEDPLATGFQSGPLPQEPCTSSKDHSPEGSIPVSSDNATRESSSAPEAEPAPKRGARGDKGKPRSGNAENQARYRARCKTKRMGLEGVYQSTKEALEREQRESARLTLDTAVLTGILSVRDMSIKVLEGPQEGPEALNDSPSNPGLNVRSGEGISPRLHAEVKQYLEHVERLFMDLALAEGCSRQCVTSLDLTWDQLVEYGEEVRGMTETQFCAALDSFRDAAREVIAELDGTGSRLCLLQMVGAWQSMACMHSVATACRPDRVMATMAQAQAA</sequence>
<gene>
    <name evidence="2" type="ORF">APUTEX25_004770</name>
</gene>
<dbReference type="Proteomes" id="UP000279271">
    <property type="component" value="Unassembled WGS sequence"/>
</dbReference>
<dbReference type="EMBL" id="QOKY01000134">
    <property type="protein sequence ID" value="RMZ56910.1"/>
    <property type="molecule type" value="Genomic_DNA"/>
</dbReference>
<evidence type="ECO:0000256" key="1">
    <source>
        <dbReference type="SAM" id="MobiDB-lite"/>
    </source>
</evidence>
<evidence type="ECO:0000313" key="2">
    <source>
        <dbReference type="EMBL" id="RMZ56910.1"/>
    </source>
</evidence>
<protein>
    <submittedName>
        <fullName evidence="2">Uncharacterized protein</fullName>
    </submittedName>
</protein>
<feature type="compositionally biased region" description="Basic and acidic residues" evidence="1">
    <location>
        <begin position="13"/>
        <end position="25"/>
    </location>
</feature>
<proteinExistence type="predicted"/>
<name>A0A3M7L4L2_AUXPR</name>
<dbReference type="AlphaFoldDB" id="A0A3M7L4L2"/>
<organism evidence="2 3">
    <name type="scientific">Auxenochlorella protothecoides</name>
    <name type="common">Green microalga</name>
    <name type="synonym">Chlorella protothecoides</name>
    <dbReference type="NCBI Taxonomy" id="3075"/>
    <lineage>
        <taxon>Eukaryota</taxon>
        <taxon>Viridiplantae</taxon>
        <taxon>Chlorophyta</taxon>
        <taxon>core chlorophytes</taxon>
        <taxon>Trebouxiophyceae</taxon>
        <taxon>Chlorellales</taxon>
        <taxon>Chlorellaceae</taxon>
        <taxon>Auxenochlorella</taxon>
    </lineage>
</organism>
<feature type="compositionally biased region" description="Basic and acidic residues" evidence="1">
    <location>
        <begin position="298"/>
        <end position="310"/>
    </location>
</feature>
<feature type="region of interest" description="Disordered" evidence="1">
    <location>
        <begin position="255"/>
        <end position="327"/>
    </location>
</feature>
<comment type="caution">
    <text evidence="2">The sequence shown here is derived from an EMBL/GenBank/DDBJ whole genome shotgun (WGS) entry which is preliminary data.</text>
</comment>
<evidence type="ECO:0000313" key="3">
    <source>
        <dbReference type="Proteomes" id="UP000279271"/>
    </source>
</evidence>
<reference evidence="3" key="1">
    <citation type="journal article" date="2018" name="Algal Res.">
        <title>Characterization of plant carbon substrate utilization by Auxenochlorella protothecoides.</title>
        <authorList>
            <person name="Vogler B.W."/>
            <person name="Starkenburg S.R."/>
            <person name="Sudasinghe N."/>
            <person name="Schambach J.Y."/>
            <person name="Rollin J.A."/>
            <person name="Pattathil S."/>
            <person name="Barry A.N."/>
        </authorList>
    </citation>
    <scope>NUCLEOTIDE SEQUENCE [LARGE SCALE GENOMIC DNA]</scope>
    <source>
        <strain evidence="3">UTEX 25</strain>
    </source>
</reference>
<accession>A0A3M7L4L2</accession>
<feature type="non-terminal residue" evidence="2">
    <location>
        <position position="522"/>
    </location>
</feature>
<feature type="region of interest" description="Disordered" evidence="1">
    <location>
        <begin position="378"/>
        <end position="399"/>
    </location>
</feature>
<feature type="region of interest" description="Disordered" evidence="1">
    <location>
        <begin position="1"/>
        <end position="65"/>
    </location>
</feature>
<feature type="non-terminal residue" evidence="2">
    <location>
        <position position="1"/>
    </location>
</feature>